<protein>
    <submittedName>
        <fullName evidence="3">Uncharacterized protein</fullName>
    </submittedName>
</protein>
<feature type="compositionally biased region" description="Polar residues" evidence="1">
    <location>
        <begin position="47"/>
        <end position="69"/>
    </location>
</feature>
<dbReference type="AlphaFoldDB" id="A0A1Y2H524"/>
<reference evidence="3 4" key="1">
    <citation type="submission" date="2016-07" db="EMBL/GenBank/DDBJ databases">
        <title>Pervasive Adenine N6-methylation of Active Genes in Fungi.</title>
        <authorList>
            <consortium name="DOE Joint Genome Institute"/>
            <person name="Mondo S.J."/>
            <person name="Dannebaum R.O."/>
            <person name="Kuo R.C."/>
            <person name="Labutti K."/>
            <person name="Haridas S."/>
            <person name="Kuo A."/>
            <person name="Salamov A."/>
            <person name="Ahrendt S.R."/>
            <person name="Lipzen A."/>
            <person name="Sullivan W."/>
            <person name="Andreopoulos W.B."/>
            <person name="Clum A."/>
            <person name="Lindquist E."/>
            <person name="Daum C."/>
            <person name="Ramamoorthy G.K."/>
            <person name="Gryganskyi A."/>
            <person name="Culley D."/>
            <person name="Magnuson J.K."/>
            <person name="James T.Y."/>
            <person name="O'Malley M.A."/>
            <person name="Stajich J.E."/>
            <person name="Spatafora J.W."/>
            <person name="Visel A."/>
            <person name="Grigoriev I.V."/>
        </authorList>
    </citation>
    <scope>NUCLEOTIDE SEQUENCE [LARGE SCALE GENOMIC DNA]</scope>
    <source>
        <strain evidence="3 4">PL171</strain>
    </source>
</reference>
<comment type="caution">
    <text evidence="3">The sequence shown here is derived from an EMBL/GenBank/DDBJ whole genome shotgun (WGS) entry which is preliminary data.</text>
</comment>
<proteinExistence type="predicted"/>
<feature type="non-terminal residue" evidence="3">
    <location>
        <position position="69"/>
    </location>
</feature>
<keyword evidence="4" id="KW-1185">Reference proteome</keyword>
<sequence length="69" mass="7528">MVTACWMARTGQRCSLPGMALRYTVVVVGLSLVLERRSVRRRKGGCPSSSTRSWSGNSAWSGQMMSVSC</sequence>
<dbReference type="Proteomes" id="UP000193411">
    <property type="component" value="Unassembled WGS sequence"/>
</dbReference>
<accession>A0A1Y2H524</accession>
<gene>
    <name evidence="3" type="ORF">BCR44DRAFT_1448437</name>
</gene>
<evidence type="ECO:0000256" key="1">
    <source>
        <dbReference type="SAM" id="MobiDB-lite"/>
    </source>
</evidence>
<evidence type="ECO:0000313" key="4">
    <source>
        <dbReference type="Proteomes" id="UP000193411"/>
    </source>
</evidence>
<feature type="region of interest" description="Disordered" evidence="1">
    <location>
        <begin position="42"/>
        <end position="69"/>
    </location>
</feature>
<keyword evidence="2" id="KW-0472">Membrane</keyword>
<dbReference type="EMBL" id="MCFL01000139">
    <property type="protein sequence ID" value="ORZ29649.1"/>
    <property type="molecule type" value="Genomic_DNA"/>
</dbReference>
<name>A0A1Y2H524_9FUNG</name>
<feature type="transmembrane region" description="Helical" evidence="2">
    <location>
        <begin position="16"/>
        <end position="34"/>
    </location>
</feature>
<evidence type="ECO:0000256" key="2">
    <source>
        <dbReference type="SAM" id="Phobius"/>
    </source>
</evidence>
<keyword evidence="2" id="KW-1133">Transmembrane helix</keyword>
<evidence type="ECO:0000313" key="3">
    <source>
        <dbReference type="EMBL" id="ORZ29649.1"/>
    </source>
</evidence>
<organism evidence="3 4">
    <name type="scientific">Catenaria anguillulae PL171</name>
    <dbReference type="NCBI Taxonomy" id="765915"/>
    <lineage>
        <taxon>Eukaryota</taxon>
        <taxon>Fungi</taxon>
        <taxon>Fungi incertae sedis</taxon>
        <taxon>Blastocladiomycota</taxon>
        <taxon>Blastocladiomycetes</taxon>
        <taxon>Blastocladiales</taxon>
        <taxon>Catenariaceae</taxon>
        <taxon>Catenaria</taxon>
    </lineage>
</organism>
<keyword evidence="2" id="KW-0812">Transmembrane</keyword>